<reference evidence="2 3" key="1">
    <citation type="submission" date="2012-12" db="EMBL/GenBank/DDBJ databases">
        <title>Novel taxa of Listeriaceae from agricultural environments in the United States.</title>
        <authorList>
            <person name="den Bakker H.C."/>
            <person name="Allred A."/>
            <person name="Warchocki S."/>
            <person name="Wright E.M."/>
            <person name="Burrell A."/>
            <person name="Nightingale K.K."/>
            <person name="Kephart D."/>
            <person name="Wiedmann M."/>
        </authorList>
    </citation>
    <scope>NUCLEOTIDE SEQUENCE [LARGE SCALE GENOMIC DNA]</scope>
    <source>
        <strain evidence="2 3">FSL F6-1183</strain>
    </source>
</reference>
<feature type="chain" id="PRO_5032345264" evidence="1">
    <location>
        <begin position="23"/>
        <end position="96"/>
    </location>
</feature>
<gene>
    <name evidence="2" type="ORF">LMUR_03527</name>
</gene>
<sequence>MKIVKVLVLTLMFSVILSTMFATVSTASKPNLDIHARQVNSMSGDQKLGARVRIYNHDNRDCDSRFRVFKKDSKGVFHELDKYKFTGDYFPAKYNT</sequence>
<proteinExistence type="predicted"/>
<evidence type="ECO:0000256" key="1">
    <source>
        <dbReference type="SAM" id="SignalP"/>
    </source>
</evidence>
<accession>A0A829R981</accession>
<dbReference type="RefSeq" id="WP_036104336.1">
    <property type="nucleotide sequence ID" value="NZ_AODG01000004.1"/>
</dbReference>
<protein>
    <submittedName>
        <fullName evidence="2">Uncharacterized protein</fullName>
    </submittedName>
</protein>
<evidence type="ECO:0000313" key="2">
    <source>
        <dbReference type="EMBL" id="EUJ30114.1"/>
    </source>
</evidence>
<organism evidence="2 3">
    <name type="scientific">Listeria grayi FSL F6-1183</name>
    <dbReference type="NCBI Taxonomy" id="1265827"/>
    <lineage>
        <taxon>Bacteria</taxon>
        <taxon>Bacillati</taxon>
        <taxon>Bacillota</taxon>
        <taxon>Bacilli</taxon>
        <taxon>Bacillales</taxon>
        <taxon>Listeriaceae</taxon>
        <taxon>Listeria</taxon>
    </lineage>
</organism>
<keyword evidence="1" id="KW-0732">Signal</keyword>
<dbReference type="AlphaFoldDB" id="A0A829R981"/>
<dbReference type="Proteomes" id="UP000019251">
    <property type="component" value="Unassembled WGS sequence"/>
</dbReference>
<dbReference type="EMBL" id="AODG01000004">
    <property type="protein sequence ID" value="EUJ30114.1"/>
    <property type="molecule type" value="Genomic_DNA"/>
</dbReference>
<evidence type="ECO:0000313" key="3">
    <source>
        <dbReference type="Proteomes" id="UP000019251"/>
    </source>
</evidence>
<feature type="signal peptide" evidence="1">
    <location>
        <begin position="1"/>
        <end position="22"/>
    </location>
</feature>
<name>A0A829R981_LISGR</name>
<comment type="caution">
    <text evidence="2">The sequence shown here is derived from an EMBL/GenBank/DDBJ whole genome shotgun (WGS) entry which is preliminary data.</text>
</comment>